<dbReference type="OrthoDB" id="653734at2759"/>
<feature type="chain" id="PRO_5032854543" evidence="1">
    <location>
        <begin position="26"/>
        <end position="117"/>
    </location>
</feature>
<name>A0A835BZA5_9POAL</name>
<comment type="caution">
    <text evidence="2">The sequence shown here is derived from an EMBL/GenBank/DDBJ whole genome shotgun (WGS) entry which is preliminary data.</text>
</comment>
<keyword evidence="3" id="KW-1185">Reference proteome</keyword>
<organism evidence="2 3">
    <name type="scientific">Digitaria exilis</name>
    <dbReference type="NCBI Taxonomy" id="1010633"/>
    <lineage>
        <taxon>Eukaryota</taxon>
        <taxon>Viridiplantae</taxon>
        <taxon>Streptophyta</taxon>
        <taxon>Embryophyta</taxon>
        <taxon>Tracheophyta</taxon>
        <taxon>Spermatophyta</taxon>
        <taxon>Magnoliopsida</taxon>
        <taxon>Liliopsida</taxon>
        <taxon>Poales</taxon>
        <taxon>Poaceae</taxon>
        <taxon>PACMAD clade</taxon>
        <taxon>Panicoideae</taxon>
        <taxon>Panicodae</taxon>
        <taxon>Paniceae</taxon>
        <taxon>Anthephorinae</taxon>
        <taxon>Digitaria</taxon>
    </lineage>
</organism>
<dbReference type="Proteomes" id="UP000636709">
    <property type="component" value="Unassembled WGS sequence"/>
</dbReference>
<dbReference type="PANTHER" id="PTHR33286:SF19">
    <property type="entry name" value="BIFUNCTIONAL INHIBITOR_PLANT LIPID TRANSFER PROTEIN_SEED STORAGE HELICAL DOMAIN-CONTAINING PROTEIN"/>
    <property type="match status" value="1"/>
</dbReference>
<sequence>MATKAILHPLMFALALTILVALAHGSFTVAKDHVFQHCMKVIKKDPPQARIPSTKCINIVTRNNLPGICSALTLEDENKISVERLVSLGRRFGQIFAAGARCGSTYIIPELPGPPLS</sequence>
<dbReference type="EMBL" id="JACEFO010001730">
    <property type="protein sequence ID" value="KAF8715697.1"/>
    <property type="molecule type" value="Genomic_DNA"/>
</dbReference>
<dbReference type="PANTHER" id="PTHR33286">
    <property type="entry name" value="BIFUNCTIONAL INHIBITOR/LIPID-TRANSFER PROTEIN/SEED STORAGE 2S ALBUMIN SUPERFAMILY PROTEIN"/>
    <property type="match status" value="1"/>
</dbReference>
<proteinExistence type="predicted"/>
<protein>
    <submittedName>
        <fullName evidence="2">Uncharacterized protein</fullName>
    </submittedName>
</protein>
<dbReference type="AlphaFoldDB" id="A0A835BZA5"/>
<feature type="signal peptide" evidence="1">
    <location>
        <begin position="1"/>
        <end position="25"/>
    </location>
</feature>
<evidence type="ECO:0000313" key="3">
    <source>
        <dbReference type="Proteomes" id="UP000636709"/>
    </source>
</evidence>
<evidence type="ECO:0000313" key="2">
    <source>
        <dbReference type="EMBL" id="KAF8715697.1"/>
    </source>
</evidence>
<gene>
    <name evidence="2" type="ORF">HU200_026639</name>
</gene>
<keyword evidence="1" id="KW-0732">Signal</keyword>
<reference evidence="2" key="1">
    <citation type="submission" date="2020-07" db="EMBL/GenBank/DDBJ databases">
        <title>Genome sequence and genetic diversity analysis of an under-domesticated orphan crop, white fonio (Digitaria exilis).</title>
        <authorList>
            <person name="Bennetzen J.L."/>
            <person name="Chen S."/>
            <person name="Ma X."/>
            <person name="Wang X."/>
            <person name="Yssel A.E.J."/>
            <person name="Chaluvadi S.R."/>
            <person name="Johnson M."/>
            <person name="Gangashetty P."/>
            <person name="Hamidou F."/>
            <person name="Sanogo M.D."/>
            <person name="Zwaenepoel A."/>
            <person name="Wallace J."/>
            <person name="Van De Peer Y."/>
            <person name="Van Deynze A."/>
        </authorList>
    </citation>
    <scope>NUCLEOTIDE SEQUENCE</scope>
    <source>
        <tissue evidence="2">Leaves</tissue>
    </source>
</reference>
<evidence type="ECO:0000256" key="1">
    <source>
        <dbReference type="SAM" id="SignalP"/>
    </source>
</evidence>
<accession>A0A835BZA5</accession>